<name>A0AA91TQC2_NIACI</name>
<evidence type="ECO:0000313" key="3">
    <source>
        <dbReference type="Proteomes" id="UP000216961"/>
    </source>
</evidence>
<feature type="non-terminal residue" evidence="2">
    <location>
        <position position="229"/>
    </location>
</feature>
<dbReference type="AlphaFoldDB" id="A0AA91TQC2"/>
<reference evidence="2 3" key="1">
    <citation type="submission" date="2017-07" db="EMBL/GenBank/DDBJ databases">
        <title>Isolation and whole genome analysis of endospore-forming bacteria from heroin.</title>
        <authorList>
            <person name="Kalinowski J."/>
            <person name="Ahrens B."/>
            <person name="Al-Dilaimi A."/>
            <person name="Winkler A."/>
            <person name="Wibberg D."/>
            <person name="Schleenbecker U."/>
            <person name="Ruckert C."/>
            <person name="Wolfel R."/>
            <person name="Grass G."/>
        </authorList>
    </citation>
    <scope>NUCLEOTIDE SEQUENCE [LARGE SCALE GENOMIC DNA]</scope>
    <source>
        <strain evidence="2 3">7521-2</strain>
    </source>
</reference>
<evidence type="ECO:0000313" key="2">
    <source>
        <dbReference type="EMBL" id="PAD82255.1"/>
    </source>
</evidence>
<feature type="compositionally biased region" description="Pro residues" evidence="1">
    <location>
        <begin position="1"/>
        <end position="49"/>
    </location>
</feature>
<feature type="non-terminal residue" evidence="2">
    <location>
        <position position="1"/>
    </location>
</feature>
<protein>
    <submittedName>
        <fullName evidence="2">Uncharacterized protein</fullName>
    </submittedName>
</protein>
<sequence>PVKPAPVKPAPVKPAPVKPAPVKPAPVKPAPAKPAPVKPMPAKPAPTKPEPTQLAPVLPNQEPVQKDVCPPIVPYQPYCYEVSPMMPGSGFPPGVCPPEGVPVEQVASQVYPTFPGVEFTEKHHWEESSSSYSAFINQAPSHVNQIPQENSQKPWAQFSQMPIENEPTSHVAGAAQKPNVAHKPNAPTHTAVHPTITLPVKEDCGCGPSFPTASNFQVDGMMQGATSGK</sequence>
<dbReference type="EMBL" id="NPBQ01000095">
    <property type="protein sequence ID" value="PAD82255.1"/>
    <property type="molecule type" value="Genomic_DNA"/>
</dbReference>
<feature type="region of interest" description="Disordered" evidence="1">
    <location>
        <begin position="1"/>
        <end position="63"/>
    </location>
</feature>
<gene>
    <name evidence="2" type="ORF">CHH57_15735</name>
</gene>
<dbReference type="Proteomes" id="UP000216961">
    <property type="component" value="Unassembled WGS sequence"/>
</dbReference>
<proteinExistence type="predicted"/>
<evidence type="ECO:0000256" key="1">
    <source>
        <dbReference type="SAM" id="MobiDB-lite"/>
    </source>
</evidence>
<organism evidence="2 3">
    <name type="scientific">Niallia circulans</name>
    <name type="common">Bacillus circulans</name>
    <dbReference type="NCBI Taxonomy" id="1397"/>
    <lineage>
        <taxon>Bacteria</taxon>
        <taxon>Bacillati</taxon>
        <taxon>Bacillota</taxon>
        <taxon>Bacilli</taxon>
        <taxon>Bacillales</taxon>
        <taxon>Bacillaceae</taxon>
        <taxon>Niallia</taxon>
    </lineage>
</organism>
<comment type="caution">
    <text evidence="2">The sequence shown here is derived from an EMBL/GenBank/DDBJ whole genome shotgun (WGS) entry which is preliminary data.</text>
</comment>
<accession>A0AA91TQC2</accession>